<proteinExistence type="inferred from homology"/>
<keyword evidence="6" id="KW-0408">Iron</keyword>
<evidence type="ECO:0000256" key="5">
    <source>
        <dbReference type="ARBA" id="ARBA00023002"/>
    </source>
</evidence>
<keyword evidence="10" id="KW-1185">Reference proteome</keyword>
<dbReference type="Proteomes" id="UP000011715">
    <property type="component" value="Unassembled WGS sequence"/>
</dbReference>
<evidence type="ECO:0000313" key="10">
    <source>
        <dbReference type="Proteomes" id="UP000011715"/>
    </source>
</evidence>
<dbReference type="InterPro" id="IPR051178">
    <property type="entry name" value="TfdA_dioxygenase"/>
</dbReference>
<comment type="similarity">
    <text evidence="2">Belongs to the TfdA dioxygenase family.</text>
</comment>
<dbReference type="OMA" id="QRWHIDA"/>
<dbReference type="STRING" id="644358.A0A0C4E477"/>
<dbReference type="PANTHER" id="PTHR43779">
    <property type="entry name" value="DIOXYGENASE RV0097-RELATED"/>
    <property type="match status" value="1"/>
</dbReference>
<evidence type="ECO:0000313" key="9">
    <source>
        <dbReference type="EnsemblFungi" id="MAPG_07266T0"/>
    </source>
</evidence>
<dbReference type="AlphaFoldDB" id="A0A0C4E477"/>
<dbReference type="EnsemblFungi" id="MAPG_07266T0">
    <property type="protein sequence ID" value="MAPG_07266T0"/>
    <property type="gene ID" value="MAPG_07266"/>
</dbReference>
<gene>
    <name evidence="8" type="ORF">MAPG_07266</name>
</gene>
<reference evidence="9" key="4">
    <citation type="journal article" date="2015" name="G3 (Bethesda)">
        <title>Genome sequences of three phytopathogenic species of the Magnaporthaceae family of fungi.</title>
        <authorList>
            <person name="Okagaki L.H."/>
            <person name="Nunes C.C."/>
            <person name="Sailsbery J."/>
            <person name="Clay B."/>
            <person name="Brown D."/>
            <person name="John T."/>
            <person name="Oh Y."/>
            <person name="Young N."/>
            <person name="Fitzgerald M."/>
            <person name="Haas B.J."/>
            <person name="Zeng Q."/>
            <person name="Young S."/>
            <person name="Adiconis X."/>
            <person name="Fan L."/>
            <person name="Levin J.Z."/>
            <person name="Mitchell T.K."/>
            <person name="Okubara P.A."/>
            <person name="Farman M.L."/>
            <person name="Kohn L.M."/>
            <person name="Birren B."/>
            <person name="Ma L.-J."/>
            <person name="Dean R.A."/>
        </authorList>
    </citation>
    <scope>NUCLEOTIDE SEQUENCE</scope>
    <source>
        <strain evidence="9">ATCC 64411 / 73-15</strain>
    </source>
</reference>
<reference evidence="8" key="3">
    <citation type="submission" date="2011-03" db="EMBL/GenBank/DDBJ databases">
        <title>Annotation of Magnaporthe poae ATCC 64411.</title>
        <authorList>
            <person name="Ma L.-J."/>
            <person name="Dead R."/>
            <person name="Young S.K."/>
            <person name="Zeng Q."/>
            <person name="Gargeya S."/>
            <person name="Fitzgerald M."/>
            <person name="Haas B."/>
            <person name="Abouelleil A."/>
            <person name="Alvarado L."/>
            <person name="Arachchi H.M."/>
            <person name="Berlin A."/>
            <person name="Brown A."/>
            <person name="Chapman S.B."/>
            <person name="Chen Z."/>
            <person name="Dunbar C."/>
            <person name="Freedman E."/>
            <person name="Gearin G."/>
            <person name="Gellesch M."/>
            <person name="Goldberg J."/>
            <person name="Griggs A."/>
            <person name="Gujja S."/>
            <person name="Heiman D."/>
            <person name="Howarth C."/>
            <person name="Larson L."/>
            <person name="Lui A."/>
            <person name="MacDonald P.J.P."/>
            <person name="Mehta T."/>
            <person name="Montmayeur A."/>
            <person name="Murphy C."/>
            <person name="Neiman D."/>
            <person name="Pearson M."/>
            <person name="Priest M."/>
            <person name="Roberts A."/>
            <person name="Saif S."/>
            <person name="Shea T."/>
            <person name="Shenoy N."/>
            <person name="Sisk P."/>
            <person name="Stolte C."/>
            <person name="Sykes S."/>
            <person name="Yandava C."/>
            <person name="Wortman J."/>
            <person name="Nusbaum C."/>
            <person name="Birren B."/>
        </authorList>
    </citation>
    <scope>NUCLEOTIDE SEQUENCE</scope>
    <source>
        <strain evidence="8">ATCC 64411</strain>
    </source>
</reference>
<evidence type="ECO:0000256" key="6">
    <source>
        <dbReference type="ARBA" id="ARBA00023004"/>
    </source>
</evidence>
<accession>A0A0C4E477</accession>
<keyword evidence="3" id="KW-0479">Metal-binding</keyword>
<name>A0A0C4E477_MAGP6</name>
<comment type="cofactor">
    <cofactor evidence="1">
        <name>Fe(2+)</name>
        <dbReference type="ChEBI" id="CHEBI:29033"/>
    </cofactor>
</comment>
<sequence length="397" mass="44263">MSPGVLTTEEPGFSVSSMDKPANKKLNFGAVMTGLDLQNISDAQVQALSDAIWIHKVVVVKNQNHVQPIKQWELVTRLDPEAEAVHGHGDLKTFNAKGGVLSRDRTVYAIPGAENVRVIGKGYQGSNHYGLVDTTIKAAPAHDYHALPLPDEEFEAGHTRFHRWHVDAALYGRDPPKFTTLRCLKRPTGTEVSIHWDDGSGRTMKSEPGLTAFFSNVQAYDLMSDKEKRMADHSWVEYAPHPYLWMGDCKSKPHGLGLESQNKEKSLDQLGAYDEKDVKRYPMVWVNPVTGEKSFMVHGICVRKMFLRSSADEEPTVVTDLAAIRAWLQQIQERVLSPEYILIPELAPGDIVMWANWQVFHSAVDYHPKLGPRTMHQANVGASTSPTGPVPIPAMAW</sequence>
<dbReference type="EMBL" id="ADBL01001757">
    <property type="status" value="NOT_ANNOTATED_CDS"/>
    <property type="molecule type" value="Genomic_DNA"/>
</dbReference>
<keyword evidence="4" id="KW-0223">Dioxygenase</keyword>
<dbReference type="SUPFAM" id="SSF51197">
    <property type="entry name" value="Clavaminate synthase-like"/>
    <property type="match status" value="1"/>
</dbReference>
<evidence type="ECO:0000259" key="7">
    <source>
        <dbReference type="Pfam" id="PF02668"/>
    </source>
</evidence>
<organism evidence="9 10">
    <name type="scientific">Magnaporthiopsis poae (strain ATCC 64411 / 73-15)</name>
    <name type="common">Kentucky bluegrass fungus</name>
    <name type="synonym">Magnaporthe poae</name>
    <dbReference type="NCBI Taxonomy" id="644358"/>
    <lineage>
        <taxon>Eukaryota</taxon>
        <taxon>Fungi</taxon>
        <taxon>Dikarya</taxon>
        <taxon>Ascomycota</taxon>
        <taxon>Pezizomycotina</taxon>
        <taxon>Sordariomycetes</taxon>
        <taxon>Sordariomycetidae</taxon>
        <taxon>Magnaporthales</taxon>
        <taxon>Magnaporthaceae</taxon>
        <taxon>Magnaporthiopsis</taxon>
    </lineage>
</organism>
<dbReference type="GO" id="GO:0051213">
    <property type="term" value="F:dioxygenase activity"/>
    <property type="evidence" value="ECO:0007669"/>
    <property type="project" value="UniProtKB-KW"/>
</dbReference>
<dbReference type="InterPro" id="IPR003819">
    <property type="entry name" value="TauD/TfdA-like"/>
</dbReference>
<dbReference type="PANTHER" id="PTHR43779:SF2">
    <property type="entry name" value="ALPHA-KETOGLUTARATE-DEPENDENT XANTHINE DIOXYGENASE XAN1"/>
    <property type="match status" value="1"/>
</dbReference>
<keyword evidence="5" id="KW-0560">Oxidoreductase</keyword>
<dbReference type="OrthoDB" id="93019at2759"/>
<dbReference type="EMBL" id="GL876971">
    <property type="protein sequence ID" value="KLU88279.1"/>
    <property type="molecule type" value="Genomic_DNA"/>
</dbReference>
<evidence type="ECO:0000256" key="2">
    <source>
        <dbReference type="ARBA" id="ARBA00005896"/>
    </source>
</evidence>
<dbReference type="eggNOG" id="ENOG502SK0G">
    <property type="taxonomic scope" value="Eukaryota"/>
</dbReference>
<dbReference type="InterPro" id="IPR042098">
    <property type="entry name" value="TauD-like_sf"/>
</dbReference>
<dbReference type="VEuPathDB" id="FungiDB:MAPG_07266"/>
<dbReference type="Gene3D" id="3.60.130.10">
    <property type="entry name" value="Clavaminate synthase-like"/>
    <property type="match status" value="1"/>
</dbReference>
<evidence type="ECO:0000256" key="3">
    <source>
        <dbReference type="ARBA" id="ARBA00022723"/>
    </source>
</evidence>
<dbReference type="GO" id="GO:0046872">
    <property type="term" value="F:metal ion binding"/>
    <property type="evidence" value="ECO:0007669"/>
    <property type="project" value="UniProtKB-KW"/>
</dbReference>
<protein>
    <recommendedName>
        <fullName evidence="7">TauD/TfdA-like domain-containing protein</fullName>
    </recommendedName>
</protein>
<evidence type="ECO:0000313" key="8">
    <source>
        <dbReference type="EMBL" id="KLU88279.1"/>
    </source>
</evidence>
<evidence type="ECO:0000256" key="1">
    <source>
        <dbReference type="ARBA" id="ARBA00001954"/>
    </source>
</evidence>
<reference evidence="8" key="1">
    <citation type="submission" date="2010-05" db="EMBL/GenBank/DDBJ databases">
        <title>The Genome Sequence of Magnaporthe poae strain ATCC 64411.</title>
        <authorList>
            <consortium name="The Broad Institute Genome Sequencing Platform"/>
            <consortium name="Broad Institute Genome Sequencing Center for Infectious Disease"/>
            <person name="Ma L.-J."/>
            <person name="Dead R."/>
            <person name="Young S."/>
            <person name="Zeng Q."/>
            <person name="Koehrsen M."/>
            <person name="Alvarado L."/>
            <person name="Berlin A."/>
            <person name="Chapman S.B."/>
            <person name="Chen Z."/>
            <person name="Freedman E."/>
            <person name="Gellesch M."/>
            <person name="Goldberg J."/>
            <person name="Griggs A."/>
            <person name="Gujja S."/>
            <person name="Heilman E.R."/>
            <person name="Heiman D."/>
            <person name="Hepburn T."/>
            <person name="Howarth C."/>
            <person name="Jen D."/>
            <person name="Larson L."/>
            <person name="Mehta T."/>
            <person name="Neiman D."/>
            <person name="Pearson M."/>
            <person name="Roberts A."/>
            <person name="Saif S."/>
            <person name="Shea T."/>
            <person name="Shenoy N."/>
            <person name="Sisk P."/>
            <person name="Stolte C."/>
            <person name="Sykes S."/>
            <person name="Walk T."/>
            <person name="White J."/>
            <person name="Yandava C."/>
            <person name="Haas B."/>
            <person name="Nusbaum C."/>
            <person name="Birren B."/>
        </authorList>
    </citation>
    <scope>NUCLEOTIDE SEQUENCE</scope>
    <source>
        <strain evidence="8">ATCC 64411</strain>
    </source>
</reference>
<reference evidence="9" key="5">
    <citation type="submission" date="2015-06" db="UniProtKB">
        <authorList>
            <consortium name="EnsemblFungi"/>
        </authorList>
    </citation>
    <scope>IDENTIFICATION</scope>
    <source>
        <strain evidence="9">ATCC 64411</strain>
    </source>
</reference>
<dbReference type="Pfam" id="PF02668">
    <property type="entry name" value="TauD"/>
    <property type="match status" value="1"/>
</dbReference>
<feature type="domain" description="TauD/TfdA-like" evidence="7">
    <location>
        <begin position="27"/>
        <end position="377"/>
    </location>
</feature>
<reference evidence="10" key="2">
    <citation type="submission" date="2010-05" db="EMBL/GenBank/DDBJ databases">
        <title>The genome sequence of Magnaporthe poae strain ATCC 64411.</title>
        <authorList>
            <person name="Ma L.-J."/>
            <person name="Dead R."/>
            <person name="Young S."/>
            <person name="Zeng Q."/>
            <person name="Koehrsen M."/>
            <person name="Alvarado L."/>
            <person name="Berlin A."/>
            <person name="Chapman S.B."/>
            <person name="Chen Z."/>
            <person name="Freedman E."/>
            <person name="Gellesch M."/>
            <person name="Goldberg J."/>
            <person name="Griggs A."/>
            <person name="Gujja S."/>
            <person name="Heilman E.R."/>
            <person name="Heiman D."/>
            <person name="Hepburn T."/>
            <person name="Howarth C."/>
            <person name="Jen D."/>
            <person name="Larson L."/>
            <person name="Mehta T."/>
            <person name="Neiman D."/>
            <person name="Pearson M."/>
            <person name="Roberts A."/>
            <person name="Saif S."/>
            <person name="Shea T."/>
            <person name="Shenoy N."/>
            <person name="Sisk P."/>
            <person name="Stolte C."/>
            <person name="Sykes S."/>
            <person name="Walk T."/>
            <person name="White J."/>
            <person name="Yandava C."/>
            <person name="Haas B."/>
            <person name="Nusbaum C."/>
            <person name="Birren B."/>
        </authorList>
    </citation>
    <scope>NUCLEOTIDE SEQUENCE [LARGE SCALE GENOMIC DNA]</scope>
    <source>
        <strain evidence="10">ATCC 64411 / 73-15</strain>
    </source>
</reference>
<evidence type="ECO:0000256" key="4">
    <source>
        <dbReference type="ARBA" id="ARBA00022964"/>
    </source>
</evidence>